<sequence>MLLSRRCRACWGVNIGFPCVMVRVISGSLCGGKKGYLKKGGG</sequence>
<comment type="caution">
    <text evidence="1">The sequence shown here is derived from an EMBL/GenBank/DDBJ whole genome shotgun (WGS) entry which is preliminary data.</text>
</comment>
<dbReference type="EMBL" id="ACEA01000012">
    <property type="protein sequence ID" value="EEG24696.1"/>
    <property type="molecule type" value="Genomic_DNA"/>
</dbReference>
<dbReference type="HOGENOM" id="CLU_3250798_0_0_4"/>
<reference evidence="1 2" key="1">
    <citation type="submission" date="2009-01" db="EMBL/GenBank/DDBJ databases">
        <authorList>
            <person name="Fulton L."/>
            <person name="Clifton S."/>
            <person name="Chinwalla A.T."/>
            <person name="Mitreva M."/>
            <person name="Sodergren E."/>
            <person name="Weinstock G."/>
            <person name="Clifton S."/>
            <person name="Dooling D.J."/>
            <person name="Fulton B."/>
            <person name="Minx P."/>
            <person name="Pepin K.H."/>
            <person name="Johnson M."/>
            <person name="Bhonagiri V."/>
            <person name="Nash W.E."/>
            <person name="Mardis E.R."/>
            <person name="Wilson R.K."/>
        </authorList>
    </citation>
    <scope>NUCLEOTIDE SEQUENCE [LARGE SCALE GENOMIC DNA]</scope>
    <source>
        <strain evidence="1 2">ATCC 23834</strain>
    </source>
</reference>
<dbReference type="Proteomes" id="UP000005837">
    <property type="component" value="Unassembled WGS sequence"/>
</dbReference>
<evidence type="ECO:0000313" key="2">
    <source>
        <dbReference type="Proteomes" id="UP000005837"/>
    </source>
</evidence>
<dbReference type="AlphaFoldDB" id="C0DSZ0"/>
<organism evidence="1 2">
    <name type="scientific">Eikenella corrodens ATCC 23834</name>
    <dbReference type="NCBI Taxonomy" id="546274"/>
    <lineage>
        <taxon>Bacteria</taxon>
        <taxon>Pseudomonadati</taxon>
        <taxon>Pseudomonadota</taxon>
        <taxon>Betaproteobacteria</taxon>
        <taxon>Neisseriales</taxon>
        <taxon>Neisseriaceae</taxon>
        <taxon>Eikenella</taxon>
    </lineage>
</organism>
<accession>C0DSZ0</accession>
<name>C0DSZ0_EIKCO</name>
<gene>
    <name evidence="1" type="ORF">EIKCOROL_00465</name>
</gene>
<evidence type="ECO:0000313" key="1">
    <source>
        <dbReference type="EMBL" id="EEG24696.1"/>
    </source>
</evidence>
<protein>
    <submittedName>
        <fullName evidence="1">Uncharacterized protein</fullName>
    </submittedName>
</protein>
<proteinExistence type="predicted"/>